<dbReference type="Gene3D" id="3.40.50.2300">
    <property type="match status" value="1"/>
</dbReference>
<sequence length="266" mass="29081">MPAHFPARGSSEPVADIDVPQVRVLVVDDHQTYRFLLGSLLERLGVAYQCCCNGQEALKRLTTECFDLMISDCRMPVMDGYALTRELRIREQVQGRPPMIVLGLTGGLGPEEIRQCVACGMDGWLIKPIGFAQLRDVLCYWLSSPKSSTSATPAALPGGTLPSRASLIAAFGTWEVVEPMLLSLVQEADADLAVLAHAQVTRDANMAAQRLHRLVGSVAFLGASGLEARAVDLIKRVRVNGVAMNTPALRMFCHDVERYLNYLTQI</sequence>
<dbReference type="InterPro" id="IPR008207">
    <property type="entry name" value="Sig_transdc_His_kin_Hpt_dom"/>
</dbReference>
<dbReference type="GeneID" id="55845796"/>
<dbReference type="GO" id="GO:0004672">
    <property type="term" value="F:protein kinase activity"/>
    <property type="evidence" value="ECO:0007669"/>
    <property type="project" value="UniProtKB-ARBA"/>
</dbReference>
<dbReference type="InterPro" id="IPR036641">
    <property type="entry name" value="HPT_dom_sf"/>
</dbReference>
<dbReference type="PANTHER" id="PTHR45339">
    <property type="entry name" value="HYBRID SIGNAL TRANSDUCTION HISTIDINE KINASE J"/>
    <property type="match status" value="1"/>
</dbReference>
<dbReference type="PANTHER" id="PTHR45339:SF3">
    <property type="entry name" value="HISTIDINE KINASE"/>
    <property type="match status" value="1"/>
</dbReference>
<evidence type="ECO:0000259" key="5">
    <source>
        <dbReference type="PROSITE" id="PS50110"/>
    </source>
</evidence>
<reference evidence="7 8" key="1">
    <citation type="submission" date="2020-04" db="EMBL/GenBank/DDBJ databases">
        <title>Molecular characterization of pseudomonads from Agaricus bisporus reveal novel blotch 2 pathogens in Western Europe.</title>
        <authorList>
            <person name="Taparia T."/>
            <person name="Krijger M."/>
            <person name="Haynes E."/>
            <person name="Elpinstone J.G."/>
            <person name="Noble R."/>
            <person name="Van Der Wolf J."/>
        </authorList>
    </citation>
    <scope>NUCLEOTIDE SEQUENCE [LARGE SCALE GENOMIC DNA]</scope>
    <source>
        <strain evidence="7 8">IPO3746</strain>
    </source>
</reference>
<protein>
    <submittedName>
        <fullName evidence="7">Response regulator</fullName>
    </submittedName>
</protein>
<keyword evidence="2" id="KW-0902">Two-component regulatory system</keyword>
<dbReference type="PROSITE" id="PS50894">
    <property type="entry name" value="HPT"/>
    <property type="match status" value="1"/>
</dbReference>
<dbReference type="CDD" id="cd17546">
    <property type="entry name" value="REC_hyHK_CKI1_RcsC-like"/>
    <property type="match status" value="1"/>
</dbReference>
<feature type="modified residue" description="Phosphohistidine" evidence="3">
    <location>
        <position position="212"/>
    </location>
</feature>
<organism evidence="7 8">
    <name type="scientific">Pseudomonas tolaasii</name>
    <dbReference type="NCBI Taxonomy" id="29442"/>
    <lineage>
        <taxon>Bacteria</taxon>
        <taxon>Pseudomonadati</taxon>
        <taxon>Pseudomonadota</taxon>
        <taxon>Gammaproteobacteria</taxon>
        <taxon>Pseudomonadales</taxon>
        <taxon>Pseudomonadaceae</taxon>
        <taxon>Pseudomonas</taxon>
    </lineage>
</organism>
<dbReference type="InterPro" id="IPR011006">
    <property type="entry name" value="CheY-like_superfamily"/>
</dbReference>
<dbReference type="InterPro" id="IPR001789">
    <property type="entry name" value="Sig_transdc_resp-reg_receiver"/>
</dbReference>
<feature type="modified residue" description="4-aspartylphosphate" evidence="4">
    <location>
        <position position="72"/>
    </location>
</feature>
<keyword evidence="1 4" id="KW-0597">Phosphoprotein</keyword>
<dbReference type="SUPFAM" id="SSF47226">
    <property type="entry name" value="Histidine-containing phosphotransfer domain, HPT domain"/>
    <property type="match status" value="1"/>
</dbReference>
<dbReference type="EMBL" id="JACAQK010000025">
    <property type="protein sequence ID" value="NWD39452.1"/>
    <property type="molecule type" value="Genomic_DNA"/>
</dbReference>
<evidence type="ECO:0000313" key="8">
    <source>
        <dbReference type="Proteomes" id="UP000549134"/>
    </source>
</evidence>
<dbReference type="SUPFAM" id="SSF52172">
    <property type="entry name" value="CheY-like"/>
    <property type="match status" value="1"/>
</dbReference>
<evidence type="ECO:0000256" key="1">
    <source>
        <dbReference type="ARBA" id="ARBA00022553"/>
    </source>
</evidence>
<feature type="domain" description="Response regulatory" evidence="5">
    <location>
        <begin position="23"/>
        <end position="142"/>
    </location>
</feature>
<dbReference type="SMART" id="SM00448">
    <property type="entry name" value="REC"/>
    <property type="match status" value="1"/>
</dbReference>
<gene>
    <name evidence="7" type="ORF">HX787_26700</name>
</gene>
<dbReference type="AlphaFoldDB" id="A0A7Y8ASE8"/>
<evidence type="ECO:0000313" key="7">
    <source>
        <dbReference type="EMBL" id="NWD39452.1"/>
    </source>
</evidence>
<dbReference type="GO" id="GO:0000160">
    <property type="term" value="P:phosphorelay signal transduction system"/>
    <property type="evidence" value="ECO:0007669"/>
    <property type="project" value="UniProtKB-KW"/>
</dbReference>
<comment type="caution">
    <text evidence="7">The sequence shown here is derived from an EMBL/GenBank/DDBJ whole genome shotgun (WGS) entry which is preliminary data.</text>
</comment>
<proteinExistence type="predicted"/>
<dbReference type="RefSeq" id="WP_016974583.1">
    <property type="nucleotide sequence ID" value="NZ_CP020369.1"/>
</dbReference>
<evidence type="ECO:0000256" key="3">
    <source>
        <dbReference type="PROSITE-ProRule" id="PRU00110"/>
    </source>
</evidence>
<name>A0A7Y8ASE8_PSETO</name>
<accession>A0A7Y8ASE8</accession>
<dbReference type="GO" id="GO:0005524">
    <property type="term" value="F:ATP binding"/>
    <property type="evidence" value="ECO:0007669"/>
    <property type="project" value="UniProtKB-KW"/>
</dbReference>
<feature type="domain" description="HPt" evidence="6">
    <location>
        <begin position="173"/>
        <end position="266"/>
    </location>
</feature>
<dbReference type="Pfam" id="PF00072">
    <property type="entry name" value="Response_reg"/>
    <property type="match status" value="1"/>
</dbReference>
<evidence type="ECO:0000256" key="4">
    <source>
        <dbReference type="PROSITE-ProRule" id="PRU00169"/>
    </source>
</evidence>
<dbReference type="Proteomes" id="UP000549134">
    <property type="component" value="Unassembled WGS sequence"/>
</dbReference>
<evidence type="ECO:0000259" key="6">
    <source>
        <dbReference type="PROSITE" id="PS50894"/>
    </source>
</evidence>
<dbReference type="GO" id="GO:0005886">
    <property type="term" value="C:plasma membrane"/>
    <property type="evidence" value="ECO:0007669"/>
    <property type="project" value="UniProtKB-SubCell"/>
</dbReference>
<dbReference type="Gene3D" id="1.20.120.160">
    <property type="entry name" value="HPT domain"/>
    <property type="match status" value="1"/>
</dbReference>
<dbReference type="PROSITE" id="PS50110">
    <property type="entry name" value="RESPONSE_REGULATORY"/>
    <property type="match status" value="1"/>
</dbReference>
<evidence type="ECO:0000256" key="2">
    <source>
        <dbReference type="ARBA" id="ARBA00023012"/>
    </source>
</evidence>